<organism evidence="5 6">
    <name type="scientific">Trifolium pratense</name>
    <name type="common">Red clover</name>
    <dbReference type="NCBI Taxonomy" id="57577"/>
    <lineage>
        <taxon>Eukaryota</taxon>
        <taxon>Viridiplantae</taxon>
        <taxon>Streptophyta</taxon>
        <taxon>Embryophyta</taxon>
        <taxon>Tracheophyta</taxon>
        <taxon>Spermatophyta</taxon>
        <taxon>Magnoliopsida</taxon>
        <taxon>eudicotyledons</taxon>
        <taxon>Gunneridae</taxon>
        <taxon>Pentapetalae</taxon>
        <taxon>rosids</taxon>
        <taxon>fabids</taxon>
        <taxon>Fabales</taxon>
        <taxon>Fabaceae</taxon>
        <taxon>Papilionoideae</taxon>
        <taxon>50 kb inversion clade</taxon>
        <taxon>NPAAA clade</taxon>
        <taxon>Hologalegina</taxon>
        <taxon>IRL clade</taxon>
        <taxon>Trifolieae</taxon>
        <taxon>Trifolium</taxon>
    </lineage>
</organism>
<dbReference type="GO" id="GO:0003906">
    <property type="term" value="F:DNA-(apurinic or apyrimidinic site) endonuclease activity"/>
    <property type="evidence" value="ECO:0007669"/>
    <property type="project" value="TreeGrafter"/>
</dbReference>
<dbReference type="GO" id="GO:0008311">
    <property type="term" value="F:double-stranded DNA 3'-5' DNA exonuclease activity"/>
    <property type="evidence" value="ECO:0007669"/>
    <property type="project" value="TreeGrafter"/>
</dbReference>
<dbReference type="Gene3D" id="3.60.10.10">
    <property type="entry name" value="Endonuclease/exonuclease/phosphatase"/>
    <property type="match status" value="1"/>
</dbReference>
<proteinExistence type="predicted"/>
<keyword evidence="2" id="KW-0378">Hydrolase</keyword>
<feature type="binding site" evidence="4">
    <location>
        <position position="7"/>
    </location>
    <ligand>
        <name>Mg(2+)</name>
        <dbReference type="ChEBI" id="CHEBI:18420"/>
        <label>1</label>
    </ligand>
</feature>
<evidence type="ECO:0000256" key="3">
    <source>
        <dbReference type="ARBA" id="ARBA00022842"/>
    </source>
</evidence>
<dbReference type="EMBL" id="ASHM01034546">
    <property type="protein sequence ID" value="PNX78688.1"/>
    <property type="molecule type" value="Genomic_DNA"/>
</dbReference>
<dbReference type="GO" id="GO:0008081">
    <property type="term" value="F:phosphoric diester hydrolase activity"/>
    <property type="evidence" value="ECO:0007669"/>
    <property type="project" value="TreeGrafter"/>
</dbReference>
<dbReference type="PANTHER" id="PTHR22748:SF11">
    <property type="entry name" value="OS07G0184032 PROTEIN"/>
    <property type="match status" value="1"/>
</dbReference>
<accession>A0A2K3LJG7</accession>
<dbReference type="GO" id="GO:0005634">
    <property type="term" value="C:nucleus"/>
    <property type="evidence" value="ECO:0007669"/>
    <property type="project" value="TreeGrafter"/>
</dbReference>
<feature type="non-terminal residue" evidence="5">
    <location>
        <position position="137"/>
    </location>
</feature>
<evidence type="ECO:0000256" key="4">
    <source>
        <dbReference type="PIRSR" id="PIRSR604808-2"/>
    </source>
</evidence>
<dbReference type="GO" id="GO:0006284">
    <property type="term" value="P:base-excision repair"/>
    <property type="evidence" value="ECO:0007669"/>
    <property type="project" value="TreeGrafter"/>
</dbReference>
<keyword evidence="3 4" id="KW-0460">Magnesium</keyword>
<comment type="caution">
    <text evidence="5">The sequence shown here is derived from an EMBL/GenBank/DDBJ whole genome shotgun (WGS) entry which is preliminary data.</text>
</comment>
<gene>
    <name evidence="5" type="ORF">L195_g034666</name>
</gene>
<keyword evidence="1 4" id="KW-0479">Metal-binding</keyword>
<dbReference type="InterPro" id="IPR004808">
    <property type="entry name" value="AP_endonuc_1"/>
</dbReference>
<evidence type="ECO:0000256" key="1">
    <source>
        <dbReference type="ARBA" id="ARBA00022723"/>
    </source>
</evidence>
<dbReference type="InterPro" id="IPR036691">
    <property type="entry name" value="Endo/exonu/phosph_ase_sf"/>
</dbReference>
<name>A0A2K3LJG7_TRIPR</name>
<keyword evidence="4" id="KW-0464">Manganese</keyword>
<comment type="cofactor">
    <cofactor evidence="4">
        <name>Mg(2+)</name>
        <dbReference type="ChEBI" id="CHEBI:18420"/>
    </cofactor>
    <cofactor evidence="4">
        <name>Mn(2+)</name>
        <dbReference type="ChEBI" id="CHEBI:29035"/>
    </cofactor>
    <text evidence="4">Probably binds two magnesium or manganese ions per subunit.</text>
</comment>
<dbReference type="PANTHER" id="PTHR22748">
    <property type="entry name" value="AP ENDONUCLEASE"/>
    <property type="match status" value="1"/>
</dbReference>
<reference evidence="5 6" key="1">
    <citation type="journal article" date="2014" name="Am. J. Bot.">
        <title>Genome assembly and annotation for red clover (Trifolium pratense; Fabaceae).</title>
        <authorList>
            <person name="Istvanek J."/>
            <person name="Jaros M."/>
            <person name="Krenek A."/>
            <person name="Repkova J."/>
        </authorList>
    </citation>
    <scope>NUCLEOTIDE SEQUENCE [LARGE SCALE GENOMIC DNA]</scope>
    <source>
        <strain evidence="6">cv. Tatra</strain>
        <tissue evidence="5">Young leaves</tissue>
    </source>
</reference>
<dbReference type="Proteomes" id="UP000236291">
    <property type="component" value="Unassembled WGS sequence"/>
</dbReference>
<dbReference type="AlphaFoldDB" id="A0A2K3LJG7"/>
<sequence length="137" mass="15414">MKIVSWNIRGLGGLAKRQEVRKMVGHQNPLLLCLQETKLQSCDDFICSTLWGNSSYAFSYRPSVGASGGLLTLWDSAEVEVWSSESSEYVLWCHGRFVRSGEEFYLANVYAPCDSWAKQALWDSLSVKIQALGRSRV</sequence>
<evidence type="ECO:0000313" key="5">
    <source>
        <dbReference type="EMBL" id="PNX78688.1"/>
    </source>
</evidence>
<evidence type="ECO:0000313" key="6">
    <source>
        <dbReference type="Proteomes" id="UP000236291"/>
    </source>
</evidence>
<reference evidence="5 6" key="2">
    <citation type="journal article" date="2017" name="Front. Plant Sci.">
        <title>Gene Classification and Mining of Molecular Markers Useful in Red Clover (Trifolium pratense) Breeding.</title>
        <authorList>
            <person name="Istvanek J."/>
            <person name="Dluhosova J."/>
            <person name="Dluhos P."/>
            <person name="Patkova L."/>
            <person name="Nedelnik J."/>
            <person name="Repkova J."/>
        </authorList>
    </citation>
    <scope>NUCLEOTIDE SEQUENCE [LARGE SCALE GENOMIC DNA]</scope>
    <source>
        <strain evidence="6">cv. Tatra</strain>
        <tissue evidence="5">Young leaves</tissue>
    </source>
</reference>
<protein>
    <submittedName>
        <fullName evidence="5">Cytochrome p450</fullName>
    </submittedName>
</protein>
<dbReference type="GO" id="GO:0046872">
    <property type="term" value="F:metal ion binding"/>
    <property type="evidence" value="ECO:0007669"/>
    <property type="project" value="UniProtKB-KW"/>
</dbReference>
<dbReference type="SUPFAM" id="SSF56219">
    <property type="entry name" value="DNase I-like"/>
    <property type="match status" value="1"/>
</dbReference>
<feature type="binding site" evidence="4">
    <location>
        <position position="36"/>
    </location>
    <ligand>
        <name>Mg(2+)</name>
        <dbReference type="ChEBI" id="CHEBI:18420"/>
        <label>1</label>
    </ligand>
</feature>
<evidence type="ECO:0000256" key="2">
    <source>
        <dbReference type="ARBA" id="ARBA00022801"/>
    </source>
</evidence>